<gene>
    <name evidence="3" type="ORF">I316_02682</name>
</gene>
<dbReference type="InterPro" id="IPR013087">
    <property type="entry name" value="Znf_C2H2_type"/>
</dbReference>
<feature type="compositionally biased region" description="Polar residues" evidence="1">
    <location>
        <begin position="399"/>
        <end position="412"/>
    </location>
</feature>
<name>A0A1B9GX67_9TREE</name>
<reference evidence="4" key="2">
    <citation type="submission" date="2013-12" db="EMBL/GenBank/DDBJ databases">
        <title>Evolution of pathogenesis and genome organization in the Tremellales.</title>
        <authorList>
            <person name="Cuomo C."/>
            <person name="Litvintseva A."/>
            <person name="Heitman J."/>
            <person name="Chen Y."/>
            <person name="Sun S."/>
            <person name="Springer D."/>
            <person name="Dromer F."/>
            <person name="Young S."/>
            <person name="Zeng Q."/>
            <person name="Chapman S."/>
            <person name="Gujja S."/>
            <person name="Saif S."/>
            <person name="Birren B."/>
        </authorList>
    </citation>
    <scope>NUCLEOTIDE SEQUENCE [LARGE SCALE GENOMIC DNA]</scope>
    <source>
        <strain evidence="4">BCC8398</strain>
    </source>
</reference>
<feature type="compositionally biased region" description="Polar residues" evidence="1">
    <location>
        <begin position="548"/>
        <end position="557"/>
    </location>
</feature>
<feature type="compositionally biased region" description="Polar residues" evidence="1">
    <location>
        <begin position="681"/>
        <end position="694"/>
    </location>
</feature>
<feature type="compositionally biased region" description="Polar residues" evidence="1">
    <location>
        <begin position="261"/>
        <end position="302"/>
    </location>
</feature>
<feature type="region of interest" description="Disordered" evidence="1">
    <location>
        <begin position="661"/>
        <end position="736"/>
    </location>
</feature>
<proteinExistence type="predicted"/>
<feature type="region of interest" description="Disordered" evidence="1">
    <location>
        <begin position="39"/>
        <end position="112"/>
    </location>
</feature>
<dbReference type="STRING" id="1296120.A0A1B9GX67"/>
<feature type="compositionally biased region" description="Gly residues" evidence="1">
    <location>
        <begin position="726"/>
        <end position="736"/>
    </location>
</feature>
<dbReference type="EMBL" id="KI669498">
    <property type="protein sequence ID" value="OCF35627.1"/>
    <property type="molecule type" value="Genomic_DNA"/>
</dbReference>
<feature type="compositionally biased region" description="Polar residues" evidence="1">
    <location>
        <begin position="331"/>
        <end position="341"/>
    </location>
</feature>
<dbReference type="PROSITE" id="PS00028">
    <property type="entry name" value="ZINC_FINGER_C2H2_1"/>
    <property type="match status" value="1"/>
</dbReference>
<evidence type="ECO:0000259" key="2">
    <source>
        <dbReference type="PROSITE" id="PS00028"/>
    </source>
</evidence>
<feature type="compositionally biased region" description="Polar residues" evidence="1">
    <location>
        <begin position="39"/>
        <end position="51"/>
    </location>
</feature>
<dbReference type="GO" id="GO:0006355">
    <property type="term" value="P:regulation of DNA-templated transcription"/>
    <property type="evidence" value="ECO:0007669"/>
    <property type="project" value="InterPro"/>
</dbReference>
<dbReference type="OrthoDB" id="1939603at2759"/>
<feature type="compositionally biased region" description="Polar residues" evidence="1">
    <location>
        <begin position="59"/>
        <end position="76"/>
    </location>
</feature>
<evidence type="ECO:0000256" key="1">
    <source>
        <dbReference type="SAM" id="MobiDB-lite"/>
    </source>
</evidence>
<dbReference type="PANTHER" id="PTHR36167:SF3">
    <property type="entry name" value="C2H2 FINGER DOMAIN TRANSCRIPTION FACTOR (EUROFUNG)-RELATED"/>
    <property type="match status" value="1"/>
</dbReference>
<dbReference type="PANTHER" id="PTHR36167">
    <property type="entry name" value="C2H2 FINGER DOMAIN TRANSCRIPTION FACTOR (EUROFUNG)-RELATED"/>
    <property type="match status" value="1"/>
</dbReference>
<feature type="region of interest" description="Disordered" evidence="1">
    <location>
        <begin position="548"/>
        <end position="576"/>
    </location>
</feature>
<dbReference type="InterPro" id="IPR039327">
    <property type="entry name" value="CON7-like"/>
</dbReference>
<dbReference type="AlphaFoldDB" id="A0A1B9GX67"/>
<protein>
    <recommendedName>
        <fullName evidence="2">C2H2-type domain-containing protein</fullName>
    </recommendedName>
</protein>
<evidence type="ECO:0000313" key="3">
    <source>
        <dbReference type="EMBL" id="OCF35627.1"/>
    </source>
</evidence>
<feature type="compositionally biased region" description="Low complexity" evidence="1">
    <location>
        <begin position="85"/>
        <end position="112"/>
    </location>
</feature>
<sequence>MNATTSAHCLPPPVPSLWASPDDILSSSISWSTSLSSLAMTDNGSNDSSPTDFAFEPPTNANDSAFGSTNSATTPFKPQAVKADSFSSTGSGISPSEGVYTPNGGNNNTASGNSYPFPGSFSSFHNSSTASSFSSASGSATGTSFSSVDALPAISREFVRPSVSETRRPATAGGALQSRSPFAGFMPGSGSGEEGQRFQRLNQRPTSSDGKLRVTETIEEGSEGMFTNPFGTPNNKEVDSTKQVPSQVSAPDNTVDPHYVAQNNRRASEPQFNVPQSSWQQSPYSAGNSSSETSHPSTTLGLTSAPAHTPQTGYLQQQQMQGSHHYARPSAFNSRPQTSDGLPSYPHLTGSVPLPSAQSIARQIPAGPGFYHPPTPTSARPYEQDASKGFMPFRDDRSASLSSLQTPNSSTFPGDRAYSIDSGLARPGAAPIRSSYIGSSMGVKAGQSGEMSQNEFSLLQLGGPAPKKRPRRRFDEIERLYACGWNGCEKSYGTLNHLNAHVAMQKHGEKRLPSEFKEMRKAWRKKKRESAAAVANAQYMASAAAWTQRTSMSSASGESDWDRRDSSASMMSASDFGHRSSQSYPAGYAPWSAGAESRPSTSSSSISSIDGRSYYPAPPQQQVYGVHPHTHPHSYVNPLIPGIGAVGANAANVRRLSAPQHLSMPAPLDGFRQPEGDHPTPTAQNPFPQSQGGQSHRAGFPFATLTSPMSAQALPMGSSGQSGDNSYGGGPFAFQR</sequence>
<feature type="compositionally biased region" description="Polar residues" evidence="1">
    <location>
        <begin position="229"/>
        <end position="252"/>
    </location>
</feature>
<organism evidence="3 4">
    <name type="scientific">Kwoniella heveanensis BCC8398</name>
    <dbReference type="NCBI Taxonomy" id="1296120"/>
    <lineage>
        <taxon>Eukaryota</taxon>
        <taxon>Fungi</taxon>
        <taxon>Dikarya</taxon>
        <taxon>Basidiomycota</taxon>
        <taxon>Agaricomycotina</taxon>
        <taxon>Tremellomycetes</taxon>
        <taxon>Tremellales</taxon>
        <taxon>Cryptococcaceae</taxon>
        <taxon>Kwoniella</taxon>
    </lineage>
</organism>
<dbReference type="Proteomes" id="UP000092666">
    <property type="component" value="Unassembled WGS sequence"/>
</dbReference>
<reference evidence="3 4" key="1">
    <citation type="submission" date="2013-07" db="EMBL/GenBank/DDBJ databases">
        <title>The Genome Sequence of Cryptococcus heveanensis BCC8398.</title>
        <authorList>
            <consortium name="The Broad Institute Genome Sequencing Platform"/>
            <person name="Cuomo C."/>
            <person name="Litvintseva A."/>
            <person name="Chen Y."/>
            <person name="Heitman J."/>
            <person name="Sun S."/>
            <person name="Springer D."/>
            <person name="Dromer F."/>
            <person name="Young S.K."/>
            <person name="Zeng Q."/>
            <person name="Gargeya S."/>
            <person name="Fitzgerald M."/>
            <person name="Abouelleil A."/>
            <person name="Alvarado L."/>
            <person name="Berlin A.M."/>
            <person name="Chapman S.B."/>
            <person name="Dewar J."/>
            <person name="Goldberg J."/>
            <person name="Griggs A."/>
            <person name="Gujja S."/>
            <person name="Hansen M."/>
            <person name="Howarth C."/>
            <person name="Imamovic A."/>
            <person name="Larimer J."/>
            <person name="McCowan C."/>
            <person name="Murphy C."/>
            <person name="Pearson M."/>
            <person name="Priest M."/>
            <person name="Roberts A."/>
            <person name="Saif S."/>
            <person name="Shea T."/>
            <person name="Sykes S."/>
            <person name="Wortman J."/>
            <person name="Nusbaum C."/>
            <person name="Birren B."/>
        </authorList>
    </citation>
    <scope>NUCLEOTIDE SEQUENCE [LARGE SCALE GENOMIC DNA]</scope>
    <source>
        <strain evidence="3 4">BCC8398</strain>
    </source>
</reference>
<keyword evidence="4" id="KW-1185">Reference proteome</keyword>
<accession>A0A1B9GX67</accession>
<feature type="region of interest" description="Disordered" evidence="1">
    <location>
        <begin position="162"/>
        <end position="415"/>
    </location>
</feature>
<feature type="compositionally biased region" description="Polar residues" evidence="1">
    <location>
        <begin position="199"/>
        <end position="209"/>
    </location>
</feature>
<feature type="region of interest" description="Disordered" evidence="1">
    <location>
        <begin position="590"/>
        <end position="630"/>
    </location>
</feature>
<feature type="compositionally biased region" description="Low complexity" evidence="1">
    <location>
        <begin position="592"/>
        <end position="613"/>
    </location>
</feature>
<feature type="domain" description="C2H2-type" evidence="2">
    <location>
        <begin position="483"/>
        <end position="507"/>
    </location>
</feature>
<evidence type="ECO:0000313" key="4">
    <source>
        <dbReference type="Proteomes" id="UP000092666"/>
    </source>
</evidence>